<dbReference type="SUPFAM" id="SSF53448">
    <property type="entry name" value="Nucleotide-diphospho-sugar transferases"/>
    <property type="match status" value="1"/>
</dbReference>
<evidence type="ECO:0000256" key="6">
    <source>
        <dbReference type="ARBA" id="ARBA00022723"/>
    </source>
</evidence>
<dbReference type="RefSeq" id="WP_253273666.1">
    <property type="nucleotide sequence ID" value="NZ_CP009962.1"/>
</dbReference>
<evidence type="ECO:0000256" key="1">
    <source>
        <dbReference type="ARBA" id="ARBA00001946"/>
    </source>
</evidence>
<dbReference type="AlphaFoldDB" id="A0A0A1FB46"/>
<dbReference type="PANTHER" id="PTHR13778">
    <property type="entry name" value="GLYCOSYLTRANSFERASE 8 DOMAIN-CONTAINING PROTEIN"/>
    <property type="match status" value="1"/>
</dbReference>
<dbReference type="Gene3D" id="3.90.550.10">
    <property type="entry name" value="Spore Coat Polysaccharide Biosynthesis Protein SpsA, Chain A"/>
    <property type="match status" value="1"/>
</dbReference>
<evidence type="ECO:0000256" key="7">
    <source>
        <dbReference type="ARBA" id="ARBA00022842"/>
    </source>
</evidence>
<dbReference type="InterPro" id="IPR050748">
    <property type="entry name" value="Glycosyltrans_8_dom-fam"/>
</dbReference>
<proteinExistence type="inferred from homology"/>
<dbReference type="Pfam" id="PF08437">
    <property type="entry name" value="Glyco_transf_8C"/>
    <property type="match status" value="1"/>
</dbReference>
<accession>A0A0A1FB46</accession>
<dbReference type="GO" id="GO:0008918">
    <property type="term" value="F:lipopolysaccharide 3-alpha-galactosyltransferase activity"/>
    <property type="evidence" value="ECO:0007669"/>
    <property type="project" value="InterPro"/>
</dbReference>
<dbReference type="CDD" id="cd04194">
    <property type="entry name" value="GT8_A4GalT_like"/>
    <property type="match status" value="1"/>
</dbReference>
<evidence type="ECO:0000256" key="2">
    <source>
        <dbReference type="ARBA" id="ARBA00004713"/>
    </source>
</evidence>
<evidence type="ECO:0000256" key="4">
    <source>
        <dbReference type="ARBA" id="ARBA00022676"/>
    </source>
</evidence>
<reference evidence="11" key="1">
    <citation type="journal article" date="2014" name="Soil Biol. Biochem.">
        <title>Structure and function of bacterial communities in ageing soils: Insights from the Mendocino ecological staircase.</title>
        <authorList>
            <person name="Uroz S."/>
            <person name="Tech J.J."/>
            <person name="Sawaya N.A."/>
            <person name="Frey-Klett P."/>
            <person name="Leveau J.H.J."/>
        </authorList>
    </citation>
    <scope>NUCLEOTIDE SEQUENCE [LARGE SCALE GENOMIC DNA]</scope>
    <source>
        <strain evidence="11">Cal35</strain>
    </source>
</reference>
<evidence type="ECO:0000256" key="8">
    <source>
        <dbReference type="ARBA" id="ARBA00022985"/>
    </source>
</evidence>
<dbReference type="Pfam" id="PF01501">
    <property type="entry name" value="Glyco_transf_8"/>
    <property type="match status" value="1"/>
</dbReference>
<dbReference type="EMBL" id="CP009962">
    <property type="protein sequence ID" value="AIY40077.1"/>
    <property type="molecule type" value="Genomic_DNA"/>
</dbReference>
<dbReference type="HOGENOM" id="CLU_050833_5_0_4"/>
<gene>
    <name evidence="10" type="ORF">LT85_0919</name>
</gene>
<keyword evidence="5 10" id="KW-0808">Transferase</keyword>
<dbReference type="PANTHER" id="PTHR13778:SF47">
    <property type="entry name" value="LIPOPOLYSACCHARIDE 1,3-GALACTOSYLTRANSFERASE"/>
    <property type="match status" value="1"/>
</dbReference>
<evidence type="ECO:0000256" key="3">
    <source>
        <dbReference type="ARBA" id="ARBA00006351"/>
    </source>
</evidence>
<evidence type="ECO:0000259" key="9">
    <source>
        <dbReference type="Pfam" id="PF08437"/>
    </source>
</evidence>
<dbReference type="KEGG" id="care:LT85_0919"/>
<evidence type="ECO:0000313" key="10">
    <source>
        <dbReference type="EMBL" id="AIY40077.1"/>
    </source>
</evidence>
<keyword evidence="8" id="KW-0448">Lipopolysaccharide biosynthesis</keyword>
<dbReference type="Proteomes" id="UP000030302">
    <property type="component" value="Chromosome"/>
</dbReference>
<dbReference type="InterPro" id="IPR013645">
    <property type="entry name" value="Glyco_transf_8N"/>
</dbReference>
<dbReference type="InterPro" id="IPR029044">
    <property type="entry name" value="Nucleotide-diphossugar_trans"/>
</dbReference>
<feature type="domain" description="Glycosyl transferase family 8 C-terminal" evidence="9">
    <location>
        <begin position="271"/>
        <end position="321"/>
    </location>
</feature>
<dbReference type="STRING" id="279058.LT85_0919"/>
<comment type="pathway">
    <text evidence="2">Bacterial outer membrane biogenesis; LPS core biosynthesis.</text>
</comment>
<evidence type="ECO:0000313" key="11">
    <source>
        <dbReference type="Proteomes" id="UP000030302"/>
    </source>
</evidence>
<dbReference type="GO" id="GO:0046872">
    <property type="term" value="F:metal ion binding"/>
    <property type="evidence" value="ECO:0007669"/>
    <property type="project" value="UniProtKB-KW"/>
</dbReference>
<dbReference type="InterPro" id="IPR002495">
    <property type="entry name" value="Glyco_trans_8"/>
</dbReference>
<keyword evidence="11" id="KW-1185">Reference proteome</keyword>
<keyword evidence="7" id="KW-0460">Magnesium</keyword>
<name>A0A0A1FB46_9BURK</name>
<keyword evidence="4" id="KW-0328">Glycosyltransferase</keyword>
<evidence type="ECO:0000256" key="5">
    <source>
        <dbReference type="ARBA" id="ARBA00022679"/>
    </source>
</evidence>
<sequence>MGIPSSHNPVSGVILASHPMHIAFGVDINYYRGMGVAMTSVLRNNPGMTFVFHVFAFSITDDSRRRLAELESQYNTTINIHMLHTSVLAEFSQFPCFSQHPLGTFVRLLIPNLLQGIASKVLYMDADILCMGKLDGLSSIEIDDYIAAVVHDQMETTAKTQIARLNLSHHEYFNAGVMYINVDNWIANDSQNKALTILSTQELVFADQDALNIVLNGHTIYIEEKWNFRYHLVDFLSKGEKHLKVTEPVVFMHFTGPVKPWHDWCLHEARAIFIEYQVQSSWADMPLDQPKTVRELKLFSKFLIKQHRVVDGVLWHIRYLYARFIRNFKTLTG</sequence>
<keyword evidence="6" id="KW-0479">Metal-binding</keyword>
<protein>
    <submittedName>
        <fullName evidence="10">Putative lipopolysaccharide glycosyltransferase</fullName>
    </submittedName>
</protein>
<comment type="similarity">
    <text evidence="3">Belongs to the glycosyltransferase 8 family.</text>
</comment>
<organism evidence="10 11">
    <name type="scientific">Collimonas arenae</name>
    <dbReference type="NCBI Taxonomy" id="279058"/>
    <lineage>
        <taxon>Bacteria</taxon>
        <taxon>Pseudomonadati</taxon>
        <taxon>Pseudomonadota</taxon>
        <taxon>Betaproteobacteria</taxon>
        <taxon>Burkholderiales</taxon>
        <taxon>Oxalobacteraceae</taxon>
        <taxon>Collimonas</taxon>
    </lineage>
</organism>
<comment type="cofactor">
    <cofactor evidence="1">
        <name>Mg(2+)</name>
        <dbReference type="ChEBI" id="CHEBI:18420"/>
    </cofactor>
</comment>